<evidence type="ECO:0000259" key="2">
    <source>
        <dbReference type="Pfam" id="PF13439"/>
    </source>
</evidence>
<dbReference type="PANTHER" id="PTHR45947:SF3">
    <property type="entry name" value="SULFOQUINOVOSYL TRANSFERASE SQD2"/>
    <property type="match status" value="1"/>
</dbReference>
<dbReference type="eggNOG" id="COG0438">
    <property type="taxonomic scope" value="Bacteria"/>
</dbReference>
<dbReference type="Pfam" id="PF13439">
    <property type="entry name" value="Glyco_transf_4"/>
    <property type="match status" value="1"/>
</dbReference>
<proteinExistence type="predicted"/>
<dbReference type="PANTHER" id="PTHR45947">
    <property type="entry name" value="SULFOQUINOVOSYL TRANSFERASE SQD2"/>
    <property type="match status" value="1"/>
</dbReference>
<dbReference type="Gene3D" id="3.40.50.2000">
    <property type="entry name" value="Glycogen Phosphorylase B"/>
    <property type="match status" value="2"/>
</dbReference>
<dbReference type="AlphaFoldDB" id="D6D300"/>
<gene>
    <name evidence="3" type="ORF">BXY_38530</name>
</gene>
<dbReference type="PATRIC" id="fig|657309.4.peg.2814"/>
<dbReference type="EC" id="2.4.1.87" evidence="3"/>
<dbReference type="InterPro" id="IPR028098">
    <property type="entry name" value="Glyco_trans_4-like_N"/>
</dbReference>
<evidence type="ECO:0000313" key="3">
    <source>
        <dbReference type="EMBL" id="CBK68802.1"/>
    </source>
</evidence>
<feature type="domain" description="Glycosyl transferase family 1" evidence="1">
    <location>
        <begin position="190"/>
        <end position="342"/>
    </location>
</feature>
<dbReference type="GO" id="GO:0047276">
    <property type="term" value="F:N-acetyllactosaminide 3-alpha-galactosyltransferase activity"/>
    <property type="evidence" value="ECO:0007669"/>
    <property type="project" value="UniProtKB-EC"/>
</dbReference>
<name>D6D300_9BACE</name>
<dbReference type="SUPFAM" id="SSF53756">
    <property type="entry name" value="UDP-Glycosyltransferase/glycogen phosphorylase"/>
    <property type="match status" value="1"/>
</dbReference>
<keyword evidence="3" id="KW-0328">Glycosyltransferase</keyword>
<dbReference type="InterPro" id="IPR050194">
    <property type="entry name" value="Glycosyltransferase_grp1"/>
</dbReference>
<keyword evidence="3" id="KW-0808">Transferase</keyword>
<accession>D6D300</accession>
<protein>
    <submittedName>
        <fullName evidence="3">Glycosyltransferase</fullName>
        <ecNumber evidence="3">2.4.1.87</ecNumber>
    </submittedName>
</protein>
<dbReference type="HOGENOM" id="CLU_009583_2_1_10"/>
<dbReference type="InterPro" id="IPR001296">
    <property type="entry name" value="Glyco_trans_1"/>
</dbReference>
<dbReference type="Pfam" id="PF00534">
    <property type="entry name" value="Glycos_transf_1"/>
    <property type="match status" value="1"/>
</dbReference>
<dbReference type="Proteomes" id="UP000008795">
    <property type="component" value="Chromosome"/>
</dbReference>
<dbReference type="RefSeq" id="WP_015532639.1">
    <property type="nucleotide sequence ID" value="NC_021017.1"/>
</dbReference>
<evidence type="ECO:0000313" key="4">
    <source>
        <dbReference type="Proteomes" id="UP000008795"/>
    </source>
</evidence>
<reference evidence="3 4" key="1">
    <citation type="submission" date="2010-03" db="EMBL/GenBank/DDBJ databases">
        <title>The genome sequence of Bacteriodes xylanisolvens XB1A.</title>
        <authorList>
            <consortium name="metaHIT consortium -- http://www.metahit.eu/"/>
            <person name="Pajon A."/>
            <person name="Turner K."/>
            <person name="Parkhill J."/>
            <person name="Bernalier A."/>
        </authorList>
    </citation>
    <scope>NUCLEOTIDE SEQUENCE [LARGE SCALE GENOMIC DNA]</scope>
    <source>
        <strain evidence="3 4">XB1A</strain>
    </source>
</reference>
<reference evidence="3 4" key="2">
    <citation type="submission" date="2010-03" db="EMBL/GenBank/DDBJ databases">
        <authorList>
            <person name="Pajon A."/>
        </authorList>
    </citation>
    <scope>NUCLEOTIDE SEQUENCE [LARGE SCALE GENOMIC DNA]</scope>
    <source>
        <strain evidence="3 4">XB1A</strain>
    </source>
</reference>
<dbReference type="EMBL" id="FP929033">
    <property type="protein sequence ID" value="CBK68802.1"/>
    <property type="molecule type" value="Genomic_DNA"/>
</dbReference>
<dbReference type="KEGG" id="bxy:BXY_38530"/>
<dbReference type="CAZy" id="GT4">
    <property type="family name" value="Glycosyltransferase Family 4"/>
</dbReference>
<organism evidence="3 4">
    <name type="scientific">Bacteroides xylanisolvens XB1A</name>
    <dbReference type="NCBI Taxonomy" id="657309"/>
    <lineage>
        <taxon>Bacteria</taxon>
        <taxon>Pseudomonadati</taxon>
        <taxon>Bacteroidota</taxon>
        <taxon>Bacteroidia</taxon>
        <taxon>Bacteroidales</taxon>
        <taxon>Bacteroidaceae</taxon>
        <taxon>Bacteroides</taxon>
    </lineage>
</organism>
<feature type="domain" description="Glycosyltransferase subfamily 4-like N-terminal" evidence="2">
    <location>
        <begin position="17"/>
        <end position="150"/>
    </location>
</feature>
<evidence type="ECO:0000259" key="1">
    <source>
        <dbReference type="Pfam" id="PF00534"/>
    </source>
</evidence>
<sequence length="371" mass="41009">MEILKILQLGKFYPVRGGVEKVMYDLMTGLSERGVDCDMLCALSQGGSRTIAINAHACLIGCRTWMKVAATMISPAMIFSLRKRCGEYDIIHVHHPDPMACLALFLSGYRGKVVLHWHADIEKQKMLLELYRPLQEWLLGRADLIVGTTPVYTAESPCLARVQHKTVCLPIGVAPVVSEPEKADALRRRYPGRKIVFSLGRLVAYKGYRYLIESARYLTDDYVVLIGGSGPLMCDLQAEIETWGVEDRVKLLGRIPDGDLPAYYGACDVFCLSSVQRTEAFGIVQIEAMSCGKPVVATRIPHSGTSWVNGHGMSGLNVAPEDAKALAEAVMEIAGDGQVYGRFAAGAGERYRELFTKERMIDNVIDIYTKL</sequence>